<dbReference type="PANTHER" id="PTHR11972">
    <property type="entry name" value="NADPH OXIDASE"/>
    <property type="match status" value="1"/>
</dbReference>
<keyword evidence="4" id="KW-0560">Oxidoreductase</keyword>
<feature type="transmembrane region" description="Helical" evidence="7">
    <location>
        <begin position="240"/>
        <end position="260"/>
    </location>
</feature>
<dbReference type="GO" id="GO:0005886">
    <property type="term" value="C:plasma membrane"/>
    <property type="evidence" value="ECO:0007669"/>
    <property type="project" value="TreeGrafter"/>
</dbReference>
<feature type="transmembrane region" description="Helical" evidence="7">
    <location>
        <begin position="44"/>
        <end position="66"/>
    </location>
</feature>
<gene>
    <name evidence="9" type="ORF">EMPS_05592</name>
</gene>
<evidence type="ECO:0000259" key="8">
    <source>
        <dbReference type="PROSITE" id="PS51384"/>
    </source>
</evidence>
<comment type="subcellular location">
    <subcellularLocation>
        <location evidence="1">Membrane</location>
        <topology evidence="1">Multi-pass membrane protein</topology>
    </subcellularLocation>
</comment>
<evidence type="ECO:0000256" key="4">
    <source>
        <dbReference type="ARBA" id="ARBA00023002"/>
    </source>
</evidence>
<dbReference type="SFLD" id="SFLDS00052">
    <property type="entry name" value="Ferric_Reductase_Domain"/>
    <property type="match status" value="1"/>
</dbReference>
<dbReference type="InterPro" id="IPR017927">
    <property type="entry name" value="FAD-bd_FR_type"/>
</dbReference>
<keyword evidence="6 7" id="KW-0472">Membrane</keyword>
<evidence type="ECO:0000256" key="2">
    <source>
        <dbReference type="ARBA" id="ARBA00022692"/>
    </source>
</evidence>
<dbReference type="Pfam" id="PF01794">
    <property type="entry name" value="Ferric_reduct"/>
    <property type="match status" value="1"/>
</dbReference>
<evidence type="ECO:0000313" key="9">
    <source>
        <dbReference type="EMBL" id="GJJ73234.1"/>
    </source>
</evidence>
<evidence type="ECO:0000313" key="10">
    <source>
        <dbReference type="Proteomes" id="UP000827284"/>
    </source>
</evidence>
<feature type="transmembrane region" description="Helical" evidence="7">
    <location>
        <begin position="113"/>
        <end position="131"/>
    </location>
</feature>
<dbReference type="SUPFAM" id="SSF63380">
    <property type="entry name" value="Riboflavin synthase domain-like"/>
    <property type="match status" value="1"/>
</dbReference>
<dbReference type="GO" id="GO:0016491">
    <property type="term" value="F:oxidoreductase activity"/>
    <property type="evidence" value="ECO:0007669"/>
    <property type="project" value="UniProtKB-KW"/>
</dbReference>
<feature type="transmembrane region" description="Helical" evidence="7">
    <location>
        <begin position="151"/>
        <end position="177"/>
    </location>
</feature>
<dbReference type="Proteomes" id="UP000827284">
    <property type="component" value="Unassembled WGS sequence"/>
</dbReference>
<comment type="caution">
    <text evidence="9">The sequence shown here is derived from an EMBL/GenBank/DDBJ whole genome shotgun (WGS) entry which is preliminary data.</text>
</comment>
<keyword evidence="5" id="KW-0813">Transport</keyword>
<sequence>MQGYTIVSLLGMLLVLAFWLGDYNMLWNTKAIVATVYEVGLRDYYFWGLCIAPSILSHFVTVWGHYFRADSVFQQSVSRVSWPATLSAEARKAKRLNQISIWEKHDPWWGYTVKYWLLAFIATVVNLVWFLQPVAYNIKKALDKGDESALVIWGSYIGFGSGYAAMGACGMILFLVLRRSMLHAIGFTYADLLPLHRGMGLAIIFWSVVHTIGYMIEIIGEGALAEEINFDGTTRGPQNIFGFVALFALCALGILSLPYVRRRFYNFFIWSHRYLTFFTFAGTLMHYPYFMTWYYVVPSMCLFLADRFIPKIVQAFSVAPDVICSYDSSSDILTVVVTSKNRLEPLKPYYPGDYVNLQVRSIGEIYHPFTIASYWAEDPYSMTIYLRTFGDNKDSWTHAVAGLCEKGSGPTVVQMNVDGVFGDRLHDYLCSDVMVIFAAGAALTTFMPLIKSVAAHIDVVQSSTSELQNTIKVHLICTFRYESELYSYGGFLHQITHDPRFTSWLKTDIHVSRPNKIHSRDSVAASHADSHTEVASQLSPPIEVLSSDTHDRKIPHRATAVPSNNKGLYDDRALPTFLNANSASVSTLHATRDLALTAVMLLIPLALFIGLRFVSLEGNWEPYGWYWCRTTEIYDQNMTNKCMWNYTMTPGTLQIVLASIIGYGLIYFARRSTRKAASVARLEADGVDDQVANLKSVLANQQILADGSIQFKPVRLDIALAIEDLITNENVGVVSTTNEGKKADKTTVVFVGGPDNFLDSVETLSKKASWSVEFHRETWSP</sequence>
<dbReference type="AlphaFoldDB" id="A0A9P3HAR0"/>
<name>A0A9P3HAR0_9FUNG</name>
<organism evidence="9 10">
    <name type="scientific">Entomortierella parvispora</name>
    <dbReference type="NCBI Taxonomy" id="205924"/>
    <lineage>
        <taxon>Eukaryota</taxon>
        <taxon>Fungi</taxon>
        <taxon>Fungi incertae sedis</taxon>
        <taxon>Mucoromycota</taxon>
        <taxon>Mortierellomycotina</taxon>
        <taxon>Mortierellomycetes</taxon>
        <taxon>Mortierellales</taxon>
        <taxon>Mortierellaceae</taxon>
        <taxon>Entomortierella</taxon>
    </lineage>
</organism>
<keyword evidence="10" id="KW-1185">Reference proteome</keyword>
<protein>
    <recommendedName>
        <fullName evidence="8">FAD-binding FR-type domain-containing protein</fullName>
    </recommendedName>
</protein>
<dbReference type="GO" id="GO:0006811">
    <property type="term" value="P:monoatomic ion transport"/>
    <property type="evidence" value="ECO:0007669"/>
    <property type="project" value="UniProtKB-KW"/>
</dbReference>
<feature type="domain" description="FAD-binding FR-type" evidence="8">
    <location>
        <begin position="310"/>
        <end position="427"/>
    </location>
</feature>
<accession>A0A9P3HAR0</accession>
<dbReference type="OrthoDB" id="17725at2759"/>
<proteinExistence type="predicted"/>
<dbReference type="InterPro" id="IPR013130">
    <property type="entry name" value="Fe3_Rdtase_TM_dom"/>
</dbReference>
<evidence type="ECO:0000256" key="3">
    <source>
        <dbReference type="ARBA" id="ARBA00022989"/>
    </source>
</evidence>
<feature type="transmembrane region" description="Helical" evidence="7">
    <location>
        <begin position="198"/>
        <end position="220"/>
    </location>
</feature>
<reference evidence="9" key="2">
    <citation type="journal article" date="2022" name="Microbiol. Resour. Announc.">
        <title>Whole-Genome Sequence of Entomortierella parvispora E1425, a Mucoromycotan Fungus Associated with Burkholderiaceae-Related Endosymbiotic Bacteria.</title>
        <authorList>
            <person name="Herlambang A."/>
            <person name="Guo Y."/>
            <person name="Takashima Y."/>
            <person name="Narisawa K."/>
            <person name="Ohta H."/>
            <person name="Nishizawa T."/>
        </authorList>
    </citation>
    <scope>NUCLEOTIDE SEQUENCE</scope>
    <source>
        <strain evidence="9">E1425</strain>
    </source>
</reference>
<reference evidence="9" key="1">
    <citation type="submission" date="2021-11" db="EMBL/GenBank/DDBJ databases">
        <authorList>
            <person name="Herlambang A."/>
            <person name="Guo Y."/>
            <person name="Takashima Y."/>
            <person name="Nishizawa T."/>
        </authorList>
    </citation>
    <scope>NUCLEOTIDE SEQUENCE</scope>
    <source>
        <strain evidence="9">E1425</strain>
    </source>
</reference>
<keyword evidence="2 7" id="KW-0812">Transmembrane</keyword>
<feature type="transmembrane region" description="Helical" evidence="7">
    <location>
        <begin position="594"/>
        <end position="614"/>
    </location>
</feature>
<dbReference type="EMBL" id="BQFW01000007">
    <property type="protein sequence ID" value="GJJ73234.1"/>
    <property type="molecule type" value="Genomic_DNA"/>
</dbReference>
<dbReference type="InterPro" id="IPR050369">
    <property type="entry name" value="RBOH/FRE"/>
</dbReference>
<evidence type="ECO:0000256" key="1">
    <source>
        <dbReference type="ARBA" id="ARBA00004141"/>
    </source>
</evidence>
<evidence type="ECO:0000256" key="6">
    <source>
        <dbReference type="ARBA" id="ARBA00023136"/>
    </source>
</evidence>
<evidence type="ECO:0000256" key="5">
    <source>
        <dbReference type="ARBA" id="ARBA00023065"/>
    </source>
</evidence>
<keyword evidence="3 7" id="KW-1133">Transmembrane helix</keyword>
<dbReference type="PANTHER" id="PTHR11972:SF69">
    <property type="entry name" value="FERRIC REDUCTION OXIDASE 6-RELATED"/>
    <property type="match status" value="1"/>
</dbReference>
<keyword evidence="5" id="KW-0406">Ion transport</keyword>
<dbReference type="PROSITE" id="PS51384">
    <property type="entry name" value="FAD_FR"/>
    <property type="match status" value="1"/>
</dbReference>
<dbReference type="InterPro" id="IPR039261">
    <property type="entry name" value="FNR_nucleotide-bd"/>
</dbReference>
<dbReference type="Gene3D" id="3.40.50.80">
    <property type="entry name" value="Nucleotide-binding domain of ferredoxin-NADP reductase (FNR) module"/>
    <property type="match status" value="1"/>
</dbReference>
<dbReference type="SFLD" id="SFLDG01168">
    <property type="entry name" value="Ferric_reductase_subgroup_(FRE"/>
    <property type="match status" value="1"/>
</dbReference>
<feature type="transmembrane region" description="Helical" evidence="7">
    <location>
        <begin position="267"/>
        <end position="287"/>
    </location>
</feature>
<dbReference type="CDD" id="cd06186">
    <property type="entry name" value="NOX_Duox_like_FAD_NADP"/>
    <property type="match status" value="1"/>
</dbReference>
<feature type="transmembrane region" description="Helical" evidence="7">
    <location>
        <begin position="651"/>
        <end position="669"/>
    </location>
</feature>
<evidence type="ECO:0000256" key="7">
    <source>
        <dbReference type="SAM" id="Phobius"/>
    </source>
</evidence>
<dbReference type="InterPro" id="IPR017938">
    <property type="entry name" value="Riboflavin_synthase-like_b-brl"/>
</dbReference>